<comment type="caution">
    <text evidence="3">The sequence shown here is derived from an EMBL/GenBank/DDBJ whole genome shotgun (WGS) entry which is preliminary data.</text>
</comment>
<proteinExistence type="predicted"/>
<dbReference type="SUPFAM" id="SSF51735">
    <property type="entry name" value="NAD(P)-binding Rossmann-fold domains"/>
    <property type="match status" value="1"/>
</dbReference>
<dbReference type="InterPro" id="IPR052515">
    <property type="entry name" value="Gfo/Idh/MocA_Oxidoreductase"/>
</dbReference>
<dbReference type="GO" id="GO:0000166">
    <property type="term" value="F:nucleotide binding"/>
    <property type="evidence" value="ECO:0007669"/>
    <property type="project" value="InterPro"/>
</dbReference>
<dbReference type="EMBL" id="AYKG01000045">
    <property type="protein sequence ID" value="ROO25676.1"/>
    <property type="molecule type" value="Genomic_DNA"/>
</dbReference>
<evidence type="ECO:0000259" key="1">
    <source>
        <dbReference type="Pfam" id="PF01408"/>
    </source>
</evidence>
<dbReference type="InterPro" id="IPR036291">
    <property type="entry name" value="NAD(P)-bd_dom_sf"/>
</dbReference>
<dbReference type="InterPro" id="IPR000683">
    <property type="entry name" value="Gfo/Idh/MocA-like_OxRdtase_N"/>
</dbReference>
<keyword evidence="4" id="KW-1185">Reference proteome</keyword>
<dbReference type="Gene3D" id="3.30.360.10">
    <property type="entry name" value="Dihydrodipicolinate Reductase, domain 2"/>
    <property type="match status" value="1"/>
</dbReference>
<accession>A0A423PJA2</accession>
<feature type="domain" description="Gfo/Idh/MocA-like oxidoreductase N-terminal" evidence="1">
    <location>
        <begin position="5"/>
        <end position="129"/>
    </location>
</feature>
<evidence type="ECO:0000313" key="4">
    <source>
        <dbReference type="Proteomes" id="UP000285310"/>
    </source>
</evidence>
<dbReference type="InterPro" id="IPR055170">
    <property type="entry name" value="GFO_IDH_MocA-like_dom"/>
</dbReference>
<evidence type="ECO:0000259" key="2">
    <source>
        <dbReference type="Pfam" id="PF22725"/>
    </source>
</evidence>
<dbReference type="RefSeq" id="WP_184999876.1">
    <property type="nucleotide sequence ID" value="NZ_AYKG01000045.1"/>
</dbReference>
<dbReference type="Pfam" id="PF22725">
    <property type="entry name" value="GFO_IDH_MocA_C3"/>
    <property type="match status" value="1"/>
</dbReference>
<dbReference type="PANTHER" id="PTHR43249">
    <property type="entry name" value="UDP-N-ACETYL-2-AMINO-2-DEOXY-D-GLUCURONATE OXIDASE"/>
    <property type="match status" value="1"/>
</dbReference>
<dbReference type="InParanoid" id="A0A423PJA2"/>
<dbReference type="AlphaFoldDB" id="A0A423PJA2"/>
<evidence type="ECO:0000313" key="3">
    <source>
        <dbReference type="EMBL" id="ROO25676.1"/>
    </source>
</evidence>
<dbReference type="Gene3D" id="3.40.50.720">
    <property type="entry name" value="NAD(P)-binding Rossmann-like Domain"/>
    <property type="match status" value="1"/>
</dbReference>
<name>A0A423PJA2_9GAMM</name>
<feature type="domain" description="GFO/IDH/MocA-like oxidoreductase" evidence="2">
    <location>
        <begin position="142"/>
        <end position="270"/>
    </location>
</feature>
<protein>
    <submittedName>
        <fullName evidence="3">Uncharacterized protein</fullName>
    </submittedName>
</protein>
<organism evidence="3 4">
    <name type="scientific">Salinisphaera japonica YTM-1</name>
    <dbReference type="NCBI Taxonomy" id="1209778"/>
    <lineage>
        <taxon>Bacteria</taxon>
        <taxon>Pseudomonadati</taxon>
        <taxon>Pseudomonadota</taxon>
        <taxon>Gammaproteobacteria</taxon>
        <taxon>Salinisphaerales</taxon>
        <taxon>Salinisphaeraceae</taxon>
        <taxon>Salinisphaera</taxon>
    </lineage>
</organism>
<dbReference type="PANTHER" id="PTHR43249:SF1">
    <property type="entry name" value="D-GLUCOSIDE 3-DEHYDROGENASE"/>
    <property type="match status" value="1"/>
</dbReference>
<dbReference type="Pfam" id="PF01408">
    <property type="entry name" value="GFO_IDH_MocA"/>
    <property type="match status" value="1"/>
</dbReference>
<reference evidence="3 4" key="1">
    <citation type="submission" date="2013-10" db="EMBL/GenBank/DDBJ databases">
        <title>Salinisphaera japonica YTM-1 Genome Sequencing.</title>
        <authorList>
            <person name="Lai Q."/>
            <person name="Li C."/>
            <person name="Shao Z."/>
        </authorList>
    </citation>
    <scope>NUCLEOTIDE SEQUENCE [LARGE SCALE GENOMIC DNA]</scope>
    <source>
        <strain evidence="3 4">YTM-1</strain>
    </source>
</reference>
<sequence length="364" mass="39722">MIDKVKIFGAGSIGNHMAHAARTLGWSVDICDVDSDALARTRDQIYPSRYGSWDDSIGLYDTATVPAGGYDLIVIGTPPDLHMPLALTALEERPAAILIEKPASTPLSDLDQQVHDRALELGVRVFVGYDHVVGQASHRFGEYVATGDTGTTRTLDVEFREYWGGIFAAHPWLAGPADSYLGYWKRGGGALGEHSHALNMWQHMAHLVGAGRVVQVSAMLDIVSDGQAEYDRLAALHLVTENGLCGRVVQDVVTQPTRKWARLQGEHGHVEWIAGHEPGADAVIHATGSAPGETELFHKTRPDDFIAELEHIERHVAEATPSPLDLSRGLDTMLVIAAAHRSHREQRAVRIDHQQGYNIKSLTA</sequence>
<gene>
    <name evidence="3" type="ORF">SAJA_12810</name>
</gene>
<dbReference type="Proteomes" id="UP000285310">
    <property type="component" value="Unassembled WGS sequence"/>
</dbReference>
<dbReference type="SUPFAM" id="SSF55347">
    <property type="entry name" value="Glyceraldehyde-3-phosphate dehydrogenase-like, C-terminal domain"/>
    <property type="match status" value="1"/>
</dbReference>